<evidence type="ECO:0000313" key="7">
    <source>
        <dbReference type="EMBL" id="CAB4848207.1"/>
    </source>
</evidence>
<dbReference type="GO" id="GO:0040029">
    <property type="term" value="P:epigenetic regulation of gene expression"/>
    <property type="evidence" value="ECO:0007669"/>
    <property type="project" value="TreeGrafter"/>
</dbReference>
<dbReference type="EMBL" id="CAFBIZ010000053">
    <property type="protein sequence ID" value="CAB4848207.1"/>
    <property type="molecule type" value="Genomic_DNA"/>
</dbReference>
<dbReference type="InterPro" id="IPR037138">
    <property type="entry name" value="His_deacetylse_dom_sf"/>
</dbReference>
<dbReference type="Gene3D" id="3.40.800.20">
    <property type="entry name" value="Histone deacetylase domain"/>
    <property type="match status" value="1"/>
</dbReference>
<gene>
    <name evidence="7" type="ORF">UFOPK3268_00567</name>
</gene>
<reference evidence="7" key="1">
    <citation type="submission" date="2020-05" db="EMBL/GenBank/DDBJ databases">
        <authorList>
            <person name="Chiriac C."/>
            <person name="Salcher M."/>
            <person name="Ghai R."/>
            <person name="Kavagutti S V."/>
        </authorList>
    </citation>
    <scope>NUCLEOTIDE SEQUENCE</scope>
</reference>
<feature type="domain" description="Histone deacetylase" evidence="6">
    <location>
        <begin position="33"/>
        <end position="350"/>
    </location>
</feature>
<dbReference type="PANTHER" id="PTHR10625">
    <property type="entry name" value="HISTONE DEACETYLASE HDAC1-RELATED"/>
    <property type="match status" value="1"/>
</dbReference>
<evidence type="ECO:0000256" key="5">
    <source>
        <dbReference type="ARBA" id="ARBA00022833"/>
    </source>
</evidence>
<dbReference type="PRINTS" id="PR01270">
    <property type="entry name" value="HDASUPER"/>
</dbReference>
<evidence type="ECO:0000256" key="4">
    <source>
        <dbReference type="ARBA" id="ARBA00022801"/>
    </source>
</evidence>
<dbReference type="InterPro" id="IPR000286">
    <property type="entry name" value="HDACs"/>
</dbReference>
<dbReference type="GO" id="GO:0004407">
    <property type="term" value="F:histone deacetylase activity"/>
    <property type="evidence" value="ECO:0007669"/>
    <property type="project" value="TreeGrafter"/>
</dbReference>
<evidence type="ECO:0000256" key="3">
    <source>
        <dbReference type="ARBA" id="ARBA00022723"/>
    </source>
</evidence>
<dbReference type="GO" id="GO:0016787">
    <property type="term" value="F:hydrolase activity"/>
    <property type="evidence" value="ECO:0007669"/>
    <property type="project" value="UniProtKB-KW"/>
</dbReference>
<dbReference type="GO" id="GO:0046872">
    <property type="term" value="F:metal ion binding"/>
    <property type="evidence" value="ECO:0007669"/>
    <property type="project" value="UniProtKB-KW"/>
</dbReference>
<organism evidence="7">
    <name type="scientific">freshwater metagenome</name>
    <dbReference type="NCBI Taxonomy" id="449393"/>
    <lineage>
        <taxon>unclassified sequences</taxon>
        <taxon>metagenomes</taxon>
        <taxon>ecological metagenomes</taxon>
    </lineage>
</organism>
<dbReference type="PANTHER" id="PTHR10625:SF17">
    <property type="entry name" value="HISTONE DEACETYLASE 8"/>
    <property type="match status" value="1"/>
</dbReference>
<keyword evidence="3" id="KW-0479">Metal-binding</keyword>
<evidence type="ECO:0000259" key="6">
    <source>
        <dbReference type="Pfam" id="PF00850"/>
    </source>
</evidence>
<evidence type="ECO:0000256" key="2">
    <source>
        <dbReference type="ARBA" id="ARBA00005947"/>
    </source>
</evidence>
<dbReference type="InterPro" id="IPR023696">
    <property type="entry name" value="Ureohydrolase_dom_sf"/>
</dbReference>
<keyword evidence="5" id="KW-0862">Zinc</keyword>
<protein>
    <submittedName>
        <fullName evidence="7">Unannotated protein</fullName>
    </submittedName>
</protein>
<evidence type="ECO:0000256" key="1">
    <source>
        <dbReference type="ARBA" id="ARBA00001947"/>
    </source>
</evidence>
<accession>A0A6J7BR39</accession>
<dbReference type="CDD" id="cd10001">
    <property type="entry name" value="HDAC_classII_APAH"/>
    <property type="match status" value="1"/>
</dbReference>
<comment type="similarity">
    <text evidence="2">Belongs to the histone deacetylase family.</text>
</comment>
<keyword evidence="4" id="KW-0378">Hydrolase</keyword>
<comment type="cofactor">
    <cofactor evidence="1">
        <name>Zn(2+)</name>
        <dbReference type="ChEBI" id="CHEBI:29105"/>
    </cofactor>
</comment>
<dbReference type="InterPro" id="IPR023801">
    <property type="entry name" value="His_deacetylse_dom"/>
</dbReference>
<name>A0A6J7BR39_9ZZZZ</name>
<dbReference type="Pfam" id="PF00850">
    <property type="entry name" value="Hist_deacetyl"/>
    <property type="match status" value="1"/>
</dbReference>
<proteinExistence type="inferred from homology"/>
<dbReference type="AlphaFoldDB" id="A0A6J7BR39"/>
<dbReference type="SUPFAM" id="SSF52768">
    <property type="entry name" value="Arginase/deacetylase"/>
    <property type="match status" value="1"/>
</dbReference>
<sequence length="359" mass="38214">MCDALIVRSDECLLHVPGAEIWLGVRTPGTEIPERAMRIEQALRDHGHRVIDAGSHDDDILLRVHDPELVRHLRTVWDRWVEAGLTADDRHDRVVPYLIPSAGMLDGLPEREPTAVHAAAGRWCYDTMTLVGPGTWTAARAAVDVTLTAVGAVLTGDHLAYALTRPPGHHVTRSAFGGSCYLNNAAIAAQALRESGHERVAVIDIDAHHGNGTQAIFYERDDIFYGSLHVDPGAGWFPHYAGFADEVGRDAGTGANLNVPLAPGSGDTLWLAALDRIIEGAAHHGATALVVSLGVDAAAADPESPLLITHEGYEESGRRLAGLGLPTVAVQEGGYHLDTVGELVALTLRGLSSCAPSSR</sequence>